<dbReference type="AlphaFoldDB" id="A0A397YKS5"/>
<dbReference type="EMBL" id="CM010634">
    <property type="protein sequence ID" value="RID54039.1"/>
    <property type="molecule type" value="Genomic_DNA"/>
</dbReference>
<reference evidence="1 2" key="1">
    <citation type="submission" date="2018-06" db="EMBL/GenBank/DDBJ databases">
        <title>WGS assembly of Brassica rapa FPsc.</title>
        <authorList>
            <person name="Bowman J."/>
            <person name="Kohchi T."/>
            <person name="Yamato K."/>
            <person name="Jenkins J."/>
            <person name="Shu S."/>
            <person name="Ishizaki K."/>
            <person name="Yamaoka S."/>
            <person name="Nishihama R."/>
            <person name="Nakamura Y."/>
            <person name="Berger F."/>
            <person name="Adam C."/>
            <person name="Aki S."/>
            <person name="Althoff F."/>
            <person name="Araki T."/>
            <person name="Arteaga-Vazquez M."/>
            <person name="Balasubrmanian S."/>
            <person name="Bauer D."/>
            <person name="Boehm C."/>
            <person name="Briginshaw L."/>
            <person name="Caballero-Perez J."/>
            <person name="Catarino B."/>
            <person name="Chen F."/>
            <person name="Chiyoda S."/>
            <person name="Chovatia M."/>
            <person name="Davies K."/>
            <person name="Delmans M."/>
            <person name="Demura T."/>
            <person name="Dierschke T."/>
            <person name="Dolan L."/>
            <person name="Dorantes-Acosta A."/>
            <person name="Eklund D."/>
            <person name="Florent S."/>
            <person name="Flores-Sandoval E."/>
            <person name="Fujiyama A."/>
            <person name="Fukuzawa H."/>
            <person name="Galik B."/>
            <person name="Grimanelli D."/>
            <person name="Grimwood J."/>
            <person name="Grossniklaus U."/>
            <person name="Hamada T."/>
            <person name="Haseloff J."/>
            <person name="Hetherington A."/>
            <person name="Higo A."/>
            <person name="Hirakawa Y."/>
            <person name="Hundley H."/>
            <person name="Ikeda Y."/>
            <person name="Inoue K."/>
            <person name="Inoue S."/>
            <person name="Ishida S."/>
            <person name="Jia Q."/>
            <person name="Kakita M."/>
            <person name="Kanazawa T."/>
            <person name="Kawai Y."/>
            <person name="Kawashima T."/>
            <person name="Kennedy M."/>
            <person name="Kinose K."/>
            <person name="Kinoshita T."/>
            <person name="Kohara Y."/>
            <person name="Koide E."/>
            <person name="Komatsu K."/>
            <person name="Kopischke S."/>
            <person name="Kubo M."/>
            <person name="Kyozuka J."/>
            <person name="Lagercrantz U."/>
            <person name="Lin S."/>
            <person name="Lindquist E."/>
            <person name="Lipzen A."/>
            <person name="Lu C."/>
            <person name="Luna E."/>
            <person name="Martienssen R."/>
            <person name="Minamino N."/>
            <person name="Mizutani M."/>
            <person name="Mizutani M."/>
            <person name="Mochizuki N."/>
            <person name="Monte I."/>
            <person name="Mosher R."/>
            <person name="Nagasaki H."/>
            <person name="Nakagami H."/>
            <person name="Naramoto S."/>
            <person name="Nishitani K."/>
            <person name="Ohtani M."/>
            <person name="Okamoto T."/>
            <person name="Okumura M."/>
            <person name="Phillips J."/>
            <person name="Pollak B."/>
            <person name="Reinders A."/>
            <person name="Roevekamp M."/>
            <person name="Sano R."/>
            <person name="Sawa S."/>
            <person name="Schmid M."/>
            <person name="Shirakawa M."/>
            <person name="Solano R."/>
            <person name="Spunde A."/>
            <person name="Suetsugu N."/>
            <person name="Sugano S."/>
            <person name="Sugiyama A."/>
            <person name="Sun R."/>
            <person name="Suzuki Y."/>
            <person name="Takenaka M."/>
            <person name="Takezawa D."/>
            <person name="Tomogane H."/>
            <person name="Tsuzuki M."/>
            <person name="Ueda T."/>
            <person name="Umeda M."/>
            <person name="Ward J."/>
            <person name="Watanabe Y."/>
            <person name="Yazaki K."/>
            <person name="Yokoyama R."/>
            <person name="Yoshitake Y."/>
            <person name="Yotsui I."/>
            <person name="Zachgo S."/>
            <person name="Schmutz J."/>
        </authorList>
    </citation>
    <scope>NUCLEOTIDE SEQUENCE [LARGE SCALE GENOMIC DNA]</scope>
    <source>
        <strain evidence="2">cv. B-3</strain>
    </source>
</reference>
<proteinExistence type="predicted"/>
<sequence length="82" mass="8731">MDLKRKKSETKILEKDLVENISTPSGFFRHAASPHRLAASPLRCISCSATATSPCSATAATSCTSSQRRAYSVLKKAFASGP</sequence>
<organism evidence="1 2">
    <name type="scientific">Brassica campestris</name>
    <name type="common">Field mustard</name>
    <dbReference type="NCBI Taxonomy" id="3711"/>
    <lineage>
        <taxon>Eukaryota</taxon>
        <taxon>Viridiplantae</taxon>
        <taxon>Streptophyta</taxon>
        <taxon>Embryophyta</taxon>
        <taxon>Tracheophyta</taxon>
        <taxon>Spermatophyta</taxon>
        <taxon>Magnoliopsida</taxon>
        <taxon>eudicotyledons</taxon>
        <taxon>Gunneridae</taxon>
        <taxon>Pentapetalae</taxon>
        <taxon>rosids</taxon>
        <taxon>malvids</taxon>
        <taxon>Brassicales</taxon>
        <taxon>Brassicaceae</taxon>
        <taxon>Brassiceae</taxon>
        <taxon>Brassica</taxon>
    </lineage>
</organism>
<evidence type="ECO:0000313" key="1">
    <source>
        <dbReference type="EMBL" id="RID54039.1"/>
    </source>
</evidence>
<accession>A0A397YKS5</accession>
<gene>
    <name evidence="1" type="ORF">BRARA_G01392</name>
</gene>
<protein>
    <submittedName>
        <fullName evidence="1">Uncharacterized protein</fullName>
    </submittedName>
</protein>
<name>A0A397YKS5_BRACM</name>
<evidence type="ECO:0000313" key="2">
    <source>
        <dbReference type="Proteomes" id="UP000264353"/>
    </source>
</evidence>
<dbReference type="Proteomes" id="UP000264353">
    <property type="component" value="Chromosome A7"/>
</dbReference>